<accession>C0EDA7</accession>
<organism evidence="1 2">
    <name type="scientific">[Clostridium] methylpentosum DSM 5476</name>
    <dbReference type="NCBI Taxonomy" id="537013"/>
    <lineage>
        <taxon>Bacteria</taxon>
        <taxon>Bacillati</taxon>
        <taxon>Bacillota</taxon>
        <taxon>Clostridia</taxon>
        <taxon>Eubacteriales</taxon>
        <taxon>Oscillospiraceae</taxon>
        <taxon>Oscillospiraceae incertae sedis</taxon>
    </lineage>
</organism>
<reference evidence="1 2" key="1">
    <citation type="submission" date="2009-01" db="EMBL/GenBank/DDBJ databases">
        <authorList>
            <person name="Fulton L."/>
            <person name="Clifton S."/>
            <person name="Fulton B."/>
            <person name="Xu J."/>
            <person name="Minx P."/>
            <person name="Pepin K.H."/>
            <person name="Johnson M."/>
            <person name="Bhonagiri V."/>
            <person name="Nash W.E."/>
            <person name="Mardis E.R."/>
            <person name="Wilson R.K."/>
        </authorList>
    </citation>
    <scope>NUCLEOTIDE SEQUENCE [LARGE SCALE GENOMIC DNA]</scope>
    <source>
        <strain evidence="1 2">DSM 5476</strain>
    </source>
</reference>
<dbReference type="HOGENOM" id="CLU_3097411_0_0_9"/>
<keyword evidence="2" id="KW-1185">Reference proteome</keyword>
<sequence length="51" mass="6019">MILSSGSDDVYGGVIYEYHGVSRIREFGCVYCLWRAEQILGEWYEFEQILH</sequence>
<dbReference type="EMBL" id="ACEC01000061">
    <property type="protein sequence ID" value="EEG30493.1"/>
    <property type="molecule type" value="Genomic_DNA"/>
</dbReference>
<name>C0EDA7_9FIRM</name>
<dbReference type="STRING" id="537013.CLOSTMETH_01834"/>
<dbReference type="AlphaFoldDB" id="C0EDA7"/>
<dbReference type="Proteomes" id="UP000003340">
    <property type="component" value="Unassembled WGS sequence"/>
</dbReference>
<protein>
    <submittedName>
        <fullName evidence="1">Uncharacterized protein</fullName>
    </submittedName>
</protein>
<gene>
    <name evidence="1" type="ORF">CLOSTMETH_01834</name>
</gene>
<reference evidence="1 2" key="2">
    <citation type="submission" date="2009-02" db="EMBL/GenBank/DDBJ databases">
        <title>Draft genome sequence of Clostridium methylpentosum (DSM 5476).</title>
        <authorList>
            <person name="Sudarsanam P."/>
            <person name="Ley R."/>
            <person name="Guruge J."/>
            <person name="Turnbaugh P.J."/>
            <person name="Mahowald M."/>
            <person name="Liep D."/>
            <person name="Gordon J."/>
        </authorList>
    </citation>
    <scope>NUCLEOTIDE SEQUENCE [LARGE SCALE GENOMIC DNA]</scope>
    <source>
        <strain evidence="1 2">DSM 5476</strain>
    </source>
</reference>
<evidence type="ECO:0000313" key="1">
    <source>
        <dbReference type="EMBL" id="EEG30493.1"/>
    </source>
</evidence>
<proteinExistence type="predicted"/>
<comment type="caution">
    <text evidence="1">The sequence shown here is derived from an EMBL/GenBank/DDBJ whole genome shotgun (WGS) entry which is preliminary data.</text>
</comment>
<evidence type="ECO:0000313" key="2">
    <source>
        <dbReference type="Proteomes" id="UP000003340"/>
    </source>
</evidence>